<evidence type="ECO:0000313" key="2">
    <source>
        <dbReference type="EMBL" id="PNH09935.1"/>
    </source>
</evidence>
<feature type="region of interest" description="Disordered" evidence="1">
    <location>
        <begin position="1"/>
        <end position="22"/>
    </location>
</feature>
<protein>
    <submittedName>
        <fullName evidence="2">Sperm-tail PG-rich repeat-containing protein 1</fullName>
    </submittedName>
</protein>
<evidence type="ECO:0000313" key="3">
    <source>
        <dbReference type="Proteomes" id="UP000236333"/>
    </source>
</evidence>
<dbReference type="EMBL" id="PGGS01000073">
    <property type="protein sequence ID" value="PNH09935.1"/>
    <property type="molecule type" value="Genomic_DNA"/>
</dbReference>
<evidence type="ECO:0000256" key="1">
    <source>
        <dbReference type="SAM" id="MobiDB-lite"/>
    </source>
</evidence>
<keyword evidence="3" id="KW-1185">Reference proteome</keyword>
<dbReference type="OrthoDB" id="186871at2759"/>
<dbReference type="InterPro" id="IPR010736">
    <property type="entry name" value="SHIPPO-rpt"/>
</dbReference>
<accession>A0A2J8ABM9</accession>
<organism evidence="2 3">
    <name type="scientific">Tetrabaena socialis</name>
    <dbReference type="NCBI Taxonomy" id="47790"/>
    <lineage>
        <taxon>Eukaryota</taxon>
        <taxon>Viridiplantae</taxon>
        <taxon>Chlorophyta</taxon>
        <taxon>core chlorophytes</taxon>
        <taxon>Chlorophyceae</taxon>
        <taxon>CS clade</taxon>
        <taxon>Chlamydomonadales</taxon>
        <taxon>Tetrabaenaceae</taxon>
        <taxon>Tetrabaena</taxon>
    </lineage>
</organism>
<proteinExistence type="predicted"/>
<feature type="region of interest" description="Disordered" evidence="1">
    <location>
        <begin position="178"/>
        <end position="218"/>
    </location>
</feature>
<reference evidence="2 3" key="1">
    <citation type="journal article" date="2017" name="Mol. Biol. Evol.">
        <title>The 4-celled Tetrabaena socialis nuclear genome reveals the essential components for genetic control of cell number at the origin of multicellularity in the volvocine lineage.</title>
        <authorList>
            <person name="Featherston J."/>
            <person name="Arakaki Y."/>
            <person name="Hanschen E.R."/>
            <person name="Ferris P.J."/>
            <person name="Michod R.E."/>
            <person name="Olson B.J.S.C."/>
            <person name="Nozaki H."/>
            <person name="Durand P.M."/>
        </authorList>
    </citation>
    <scope>NUCLEOTIDE SEQUENCE [LARGE SCALE GENOMIC DNA]</scope>
    <source>
        <strain evidence="2 3">NIES-571</strain>
    </source>
</reference>
<dbReference type="Proteomes" id="UP000236333">
    <property type="component" value="Unassembled WGS sequence"/>
</dbReference>
<dbReference type="Pfam" id="PF07004">
    <property type="entry name" value="SHIPPO-rpt"/>
    <property type="match status" value="1"/>
</dbReference>
<dbReference type="AlphaFoldDB" id="A0A2J8ABM9"/>
<comment type="caution">
    <text evidence="2">The sequence shown here is derived from an EMBL/GenBank/DDBJ whole genome shotgun (WGS) entry which is preliminary data.</text>
</comment>
<sequence>MTRDSTPQKGQIHKGPAMGAPLKSLVPGYKPVSSIPAKFETILFTGSREKKGFSVESRRFADTDNDRPGPGAYHAQATVQQAESIGKKGFGPLVSQSRRFSDRVCYTGPGPADYRGGKQGAAMEDKGFSRAPVTSAFQERCASSRLPLDRDAPHLGPGVYEADGVTRTGGRLDYGRGPGASSAFKNSTGHEFIGSGNPEAPASTSYDLGDPWDRARSLPRGAMSRAGTSSFGGGGHGGASVGSMATNLDTLLFGAQTGAPKHDPGPGPGTYDLQDFASIRSKLARHEHRASPQFQPLESSSPHRLHAKQLLISAGAKVAHDYLAPSHPPLHVRSPPKGAISVFRSRSAGHEEAMDQHAYATAANAPGPAYYQPPGVLRKSFHRNAKQHYITMAS</sequence>
<feature type="compositionally biased region" description="Polar residues" evidence="1">
    <location>
        <begin position="292"/>
        <end position="302"/>
    </location>
</feature>
<name>A0A2J8ABM9_9CHLO</name>
<feature type="region of interest" description="Disordered" evidence="1">
    <location>
        <begin position="283"/>
        <end position="302"/>
    </location>
</feature>
<gene>
    <name evidence="2" type="ORF">TSOC_003391</name>
</gene>